<proteinExistence type="predicted"/>
<evidence type="ECO:0000313" key="1">
    <source>
        <dbReference type="EMBL" id="GBM90734.1"/>
    </source>
</evidence>
<reference evidence="1 2" key="1">
    <citation type="journal article" date="2019" name="Sci. Rep.">
        <title>Orb-weaving spider Araneus ventricosus genome elucidates the spidroin gene catalogue.</title>
        <authorList>
            <person name="Kono N."/>
            <person name="Nakamura H."/>
            <person name="Ohtoshi R."/>
            <person name="Moran D.A.P."/>
            <person name="Shinohara A."/>
            <person name="Yoshida Y."/>
            <person name="Fujiwara M."/>
            <person name="Mori M."/>
            <person name="Tomita M."/>
            <person name="Arakawa K."/>
        </authorList>
    </citation>
    <scope>NUCLEOTIDE SEQUENCE [LARGE SCALE GENOMIC DNA]</scope>
</reference>
<gene>
    <name evidence="1" type="ORF">AVEN_197241_1</name>
</gene>
<dbReference type="Proteomes" id="UP000499080">
    <property type="component" value="Unassembled WGS sequence"/>
</dbReference>
<dbReference type="EMBL" id="BGPR01003647">
    <property type="protein sequence ID" value="GBM90734.1"/>
    <property type="molecule type" value="Genomic_DNA"/>
</dbReference>
<organism evidence="1 2">
    <name type="scientific">Araneus ventricosus</name>
    <name type="common">Orbweaver spider</name>
    <name type="synonym">Epeira ventricosa</name>
    <dbReference type="NCBI Taxonomy" id="182803"/>
    <lineage>
        <taxon>Eukaryota</taxon>
        <taxon>Metazoa</taxon>
        <taxon>Ecdysozoa</taxon>
        <taxon>Arthropoda</taxon>
        <taxon>Chelicerata</taxon>
        <taxon>Arachnida</taxon>
        <taxon>Araneae</taxon>
        <taxon>Araneomorphae</taxon>
        <taxon>Entelegynae</taxon>
        <taxon>Araneoidea</taxon>
        <taxon>Araneidae</taxon>
        <taxon>Araneus</taxon>
    </lineage>
</organism>
<comment type="caution">
    <text evidence="1">The sequence shown here is derived from an EMBL/GenBank/DDBJ whole genome shotgun (WGS) entry which is preliminary data.</text>
</comment>
<accession>A0A4Y2JLA7</accession>
<dbReference type="AlphaFoldDB" id="A0A4Y2JLA7"/>
<name>A0A4Y2JLA7_ARAVE</name>
<protein>
    <submittedName>
        <fullName evidence="1">Uncharacterized protein</fullName>
    </submittedName>
</protein>
<keyword evidence="2" id="KW-1185">Reference proteome</keyword>
<sequence>MVTEGLFFQDFPIGNLTNHLLSAEGEVRPAFGGVAGKGWRSIRTIFNKKIVGKNELLNGSSPGVHITVASKSIMAIKVCPNKYLFSWKR</sequence>
<evidence type="ECO:0000313" key="2">
    <source>
        <dbReference type="Proteomes" id="UP000499080"/>
    </source>
</evidence>